<organism evidence="1 2">
    <name type="scientific">Kibdelosporangium lantanae</name>
    <dbReference type="NCBI Taxonomy" id="1497396"/>
    <lineage>
        <taxon>Bacteria</taxon>
        <taxon>Bacillati</taxon>
        <taxon>Actinomycetota</taxon>
        <taxon>Actinomycetes</taxon>
        <taxon>Pseudonocardiales</taxon>
        <taxon>Pseudonocardiaceae</taxon>
        <taxon>Kibdelosporangium</taxon>
    </lineage>
</organism>
<protein>
    <submittedName>
        <fullName evidence="1">Uncharacterized protein</fullName>
    </submittedName>
</protein>
<sequence length="62" mass="6922">RGDVVCRTHGYLLNTGTRRDQVIALFGESNRPTRSVLSPMYFNGISKTSPERPPAVRSQFIA</sequence>
<dbReference type="EMBL" id="JBHTIS010001004">
    <property type="protein sequence ID" value="MFD1047286.1"/>
    <property type="molecule type" value="Genomic_DNA"/>
</dbReference>
<reference evidence="2" key="1">
    <citation type="journal article" date="2019" name="Int. J. Syst. Evol. Microbiol.">
        <title>The Global Catalogue of Microorganisms (GCM) 10K type strain sequencing project: providing services to taxonomists for standard genome sequencing and annotation.</title>
        <authorList>
            <consortium name="The Broad Institute Genomics Platform"/>
            <consortium name="The Broad Institute Genome Sequencing Center for Infectious Disease"/>
            <person name="Wu L."/>
            <person name="Ma J."/>
        </authorList>
    </citation>
    <scope>NUCLEOTIDE SEQUENCE [LARGE SCALE GENOMIC DNA]</scope>
    <source>
        <strain evidence="2">JCM 31486</strain>
    </source>
</reference>
<accession>A0ABW3M9L1</accession>
<keyword evidence="2" id="KW-1185">Reference proteome</keyword>
<gene>
    <name evidence="1" type="ORF">ACFQ1S_17900</name>
</gene>
<feature type="non-terminal residue" evidence="1">
    <location>
        <position position="1"/>
    </location>
</feature>
<name>A0ABW3M9L1_9PSEU</name>
<proteinExistence type="predicted"/>
<comment type="caution">
    <text evidence="1">The sequence shown here is derived from an EMBL/GenBank/DDBJ whole genome shotgun (WGS) entry which is preliminary data.</text>
</comment>
<evidence type="ECO:0000313" key="1">
    <source>
        <dbReference type="EMBL" id="MFD1047286.1"/>
    </source>
</evidence>
<evidence type="ECO:0000313" key="2">
    <source>
        <dbReference type="Proteomes" id="UP001597045"/>
    </source>
</evidence>
<dbReference type="Proteomes" id="UP001597045">
    <property type="component" value="Unassembled WGS sequence"/>
</dbReference>